<dbReference type="SUPFAM" id="SSF48264">
    <property type="entry name" value="Cytochrome P450"/>
    <property type="match status" value="1"/>
</dbReference>
<proteinExistence type="inferred from homology"/>
<accession>A0A4Y7Q8E3</accession>
<evidence type="ECO:0000256" key="2">
    <source>
        <dbReference type="ARBA" id="ARBA00005179"/>
    </source>
</evidence>
<dbReference type="InterPro" id="IPR036396">
    <property type="entry name" value="Cyt_P450_sf"/>
</dbReference>
<evidence type="ECO:0000256" key="3">
    <source>
        <dbReference type="ARBA" id="ARBA00010617"/>
    </source>
</evidence>
<comment type="pathway">
    <text evidence="2">Secondary metabolite biosynthesis.</text>
</comment>
<feature type="binding site" description="axial binding residue" evidence="9">
    <location>
        <position position="448"/>
    </location>
    <ligand>
        <name>heme</name>
        <dbReference type="ChEBI" id="CHEBI:30413"/>
    </ligand>
    <ligandPart>
        <name>Fe</name>
        <dbReference type="ChEBI" id="CHEBI:18248"/>
    </ligandPart>
</feature>
<dbReference type="InterPro" id="IPR050121">
    <property type="entry name" value="Cytochrome_P450_monoxygenase"/>
</dbReference>
<organism evidence="11 12">
    <name type="scientific">Rickenella mellea</name>
    <dbReference type="NCBI Taxonomy" id="50990"/>
    <lineage>
        <taxon>Eukaryota</taxon>
        <taxon>Fungi</taxon>
        <taxon>Dikarya</taxon>
        <taxon>Basidiomycota</taxon>
        <taxon>Agaricomycotina</taxon>
        <taxon>Agaricomycetes</taxon>
        <taxon>Hymenochaetales</taxon>
        <taxon>Rickenellaceae</taxon>
        <taxon>Rickenella</taxon>
    </lineage>
</organism>
<evidence type="ECO:0000256" key="4">
    <source>
        <dbReference type="ARBA" id="ARBA00022617"/>
    </source>
</evidence>
<dbReference type="STRING" id="50990.A0A4Y7Q8E3"/>
<feature type="chain" id="PRO_5021198023" evidence="10">
    <location>
        <begin position="17"/>
        <end position="509"/>
    </location>
</feature>
<dbReference type="Pfam" id="PF00067">
    <property type="entry name" value="p450"/>
    <property type="match status" value="2"/>
</dbReference>
<evidence type="ECO:0000256" key="1">
    <source>
        <dbReference type="ARBA" id="ARBA00001971"/>
    </source>
</evidence>
<keyword evidence="10" id="KW-0732">Signal</keyword>
<dbReference type="GO" id="GO:0016705">
    <property type="term" value="F:oxidoreductase activity, acting on paired donors, with incorporation or reduction of molecular oxygen"/>
    <property type="evidence" value="ECO:0007669"/>
    <property type="project" value="InterPro"/>
</dbReference>
<dbReference type="InterPro" id="IPR001128">
    <property type="entry name" value="Cyt_P450"/>
</dbReference>
<keyword evidence="6" id="KW-0560">Oxidoreductase</keyword>
<dbReference type="EMBL" id="ML170168">
    <property type="protein sequence ID" value="TDL23923.1"/>
    <property type="molecule type" value="Genomic_DNA"/>
</dbReference>
<dbReference type="PANTHER" id="PTHR24305">
    <property type="entry name" value="CYTOCHROME P450"/>
    <property type="match status" value="1"/>
</dbReference>
<keyword evidence="4 9" id="KW-0349">Heme</keyword>
<feature type="signal peptide" evidence="10">
    <location>
        <begin position="1"/>
        <end position="16"/>
    </location>
</feature>
<dbReference type="GO" id="GO:0004497">
    <property type="term" value="F:monooxygenase activity"/>
    <property type="evidence" value="ECO:0007669"/>
    <property type="project" value="UniProtKB-KW"/>
</dbReference>
<dbReference type="GO" id="GO:0005506">
    <property type="term" value="F:iron ion binding"/>
    <property type="evidence" value="ECO:0007669"/>
    <property type="project" value="InterPro"/>
</dbReference>
<dbReference type="OrthoDB" id="3203564at2759"/>
<evidence type="ECO:0000313" key="12">
    <source>
        <dbReference type="Proteomes" id="UP000294933"/>
    </source>
</evidence>
<evidence type="ECO:0000256" key="6">
    <source>
        <dbReference type="ARBA" id="ARBA00023002"/>
    </source>
</evidence>
<evidence type="ECO:0000256" key="8">
    <source>
        <dbReference type="ARBA" id="ARBA00023033"/>
    </source>
</evidence>
<keyword evidence="5 9" id="KW-0479">Metal-binding</keyword>
<dbReference type="PRINTS" id="PR00463">
    <property type="entry name" value="EP450I"/>
</dbReference>
<evidence type="ECO:0000256" key="10">
    <source>
        <dbReference type="SAM" id="SignalP"/>
    </source>
</evidence>
<name>A0A4Y7Q8E3_9AGAM</name>
<evidence type="ECO:0000256" key="9">
    <source>
        <dbReference type="PIRSR" id="PIRSR602401-1"/>
    </source>
</evidence>
<comment type="cofactor">
    <cofactor evidence="1 9">
        <name>heme</name>
        <dbReference type="ChEBI" id="CHEBI:30413"/>
    </cofactor>
</comment>
<keyword evidence="12" id="KW-1185">Reference proteome</keyword>
<dbReference type="Proteomes" id="UP000294933">
    <property type="component" value="Unassembled WGS sequence"/>
</dbReference>
<dbReference type="InterPro" id="IPR002401">
    <property type="entry name" value="Cyt_P450_E_grp-I"/>
</dbReference>
<dbReference type="Gene3D" id="1.10.630.10">
    <property type="entry name" value="Cytochrome P450"/>
    <property type="match status" value="1"/>
</dbReference>
<dbReference type="PANTHER" id="PTHR24305:SF166">
    <property type="entry name" value="CYTOCHROME P450 12A4, MITOCHONDRIAL-RELATED"/>
    <property type="match status" value="1"/>
</dbReference>
<comment type="similarity">
    <text evidence="3">Belongs to the cytochrome P450 family.</text>
</comment>
<reference evidence="11 12" key="1">
    <citation type="submission" date="2018-06" db="EMBL/GenBank/DDBJ databases">
        <title>A transcriptomic atlas of mushroom development highlights an independent origin of complex multicellularity.</title>
        <authorList>
            <consortium name="DOE Joint Genome Institute"/>
            <person name="Krizsan K."/>
            <person name="Almasi E."/>
            <person name="Merenyi Z."/>
            <person name="Sahu N."/>
            <person name="Viragh M."/>
            <person name="Koszo T."/>
            <person name="Mondo S."/>
            <person name="Kiss B."/>
            <person name="Balint B."/>
            <person name="Kues U."/>
            <person name="Barry K."/>
            <person name="Hegedus J.C."/>
            <person name="Henrissat B."/>
            <person name="Johnson J."/>
            <person name="Lipzen A."/>
            <person name="Ohm R."/>
            <person name="Nagy I."/>
            <person name="Pangilinan J."/>
            <person name="Yan J."/>
            <person name="Xiong Y."/>
            <person name="Grigoriev I.V."/>
            <person name="Hibbett D.S."/>
            <person name="Nagy L.G."/>
        </authorList>
    </citation>
    <scope>NUCLEOTIDE SEQUENCE [LARGE SCALE GENOMIC DNA]</scope>
    <source>
        <strain evidence="11 12">SZMC22713</strain>
    </source>
</reference>
<dbReference type="VEuPathDB" id="FungiDB:BD410DRAFT_838463"/>
<dbReference type="GO" id="GO:0020037">
    <property type="term" value="F:heme binding"/>
    <property type="evidence" value="ECO:0007669"/>
    <property type="project" value="InterPro"/>
</dbReference>
<evidence type="ECO:0000256" key="7">
    <source>
        <dbReference type="ARBA" id="ARBA00023004"/>
    </source>
</evidence>
<sequence>MFAASCFFIGLALLVARYFIRRDQDDVRYAPGPSLANASWIWGHELEAFQGQAMELYGKWIYKYGPLIKIKAALLQSDILVVGDHAAAQQIFADTNTYVKSPTFRPLVENIMGKGLVWAEGQEHAFQRRMLTGAFTPENLKEMMNDFLECAEKFENALSNGGSATTNIVPLSSACTLDVIGRVAFGHDFDFGKSTESQEIAASWHNLASVGMTFGGFYLQAQGSVKVITGKFALQFIQDGLYNEKRKNILSFLLRNQKENLGMGLSTAQLIDNHSGLQTPYSWLNTPIPALLVSKQRLVLNFALLELARNPDMQSKLRDEVIQFGGDLSYDGIQKLSELRELTSPLFSLRVNPPAVMTERVAMKDDVLPLTTPIRTKDGKVLTSFRVKKGQVFHIPFLTLQTNAHVWGADAAEFKPERWLTPGAVPSLNELPRGWSSLLAFCDGPRNCIGFRLALFEFKIIPATLIRALEFHPTDAVITRKNSPGPTLQPVVDGKCGILPLRISLISQN</sequence>
<gene>
    <name evidence="11" type="ORF">BD410DRAFT_838463</name>
</gene>
<protein>
    <submittedName>
        <fullName evidence="11">Cytochrome P450</fullName>
    </submittedName>
</protein>
<keyword evidence="7 9" id="KW-0408">Iron</keyword>
<evidence type="ECO:0000313" key="11">
    <source>
        <dbReference type="EMBL" id="TDL23923.1"/>
    </source>
</evidence>
<dbReference type="AlphaFoldDB" id="A0A4Y7Q8E3"/>
<keyword evidence="8" id="KW-0503">Monooxygenase</keyword>
<evidence type="ECO:0000256" key="5">
    <source>
        <dbReference type="ARBA" id="ARBA00022723"/>
    </source>
</evidence>